<dbReference type="NCBIfam" id="TIGR01494">
    <property type="entry name" value="ATPase_P-type"/>
    <property type="match status" value="2"/>
</dbReference>
<keyword evidence="7" id="KW-0460">Magnesium</keyword>
<dbReference type="InterPro" id="IPR006068">
    <property type="entry name" value="ATPase_P-typ_cation-transptr_C"/>
</dbReference>
<keyword evidence="4 12" id="KW-0812">Transmembrane</keyword>
<feature type="transmembrane region" description="Helical" evidence="12">
    <location>
        <begin position="809"/>
        <end position="828"/>
    </location>
</feature>
<dbReference type="AlphaFoldDB" id="A0A3G8YIT0"/>
<evidence type="ECO:0000256" key="8">
    <source>
        <dbReference type="ARBA" id="ARBA00022967"/>
    </source>
</evidence>
<dbReference type="Gene3D" id="2.70.150.10">
    <property type="entry name" value="Calcium-transporting ATPase, cytoplasmic transduction domain A"/>
    <property type="match status" value="1"/>
</dbReference>
<dbReference type="Pfam" id="PF13246">
    <property type="entry name" value="Cation_ATPase"/>
    <property type="match status" value="1"/>
</dbReference>
<dbReference type="GO" id="GO:0005524">
    <property type="term" value="F:ATP binding"/>
    <property type="evidence" value="ECO:0007669"/>
    <property type="project" value="UniProtKB-KW"/>
</dbReference>
<feature type="transmembrane region" description="Helical" evidence="12">
    <location>
        <begin position="767"/>
        <end position="788"/>
    </location>
</feature>
<evidence type="ECO:0000259" key="13">
    <source>
        <dbReference type="SMART" id="SM00831"/>
    </source>
</evidence>
<dbReference type="InterPro" id="IPR018303">
    <property type="entry name" value="ATPase_P-typ_P_site"/>
</dbReference>
<dbReference type="PROSITE" id="PS00154">
    <property type="entry name" value="ATPASE_E1_E2"/>
    <property type="match status" value="1"/>
</dbReference>
<organism evidence="14 15">
    <name type="scientific">Deinococcus psychrotolerans</name>
    <dbReference type="NCBI Taxonomy" id="2489213"/>
    <lineage>
        <taxon>Bacteria</taxon>
        <taxon>Thermotogati</taxon>
        <taxon>Deinococcota</taxon>
        <taxon>Deinococci</taxon>
        <taxon>Deinococcales</taxon>
        <taxon>Deinococcaceae</taxon>
        <taxon>Deinococcus</taxon>
    </lineage>
</organism>
<name>A0A3G8YIT0_9DEIO</name>
<reference evidence="14 15" key="1">
    <citation type="submission" date="2018-11" db="EMBL/GenBank/DDBJ databases">
        <title>Deinococcus shelandsis sp. nov., isolated from South Shetland Islands soil of Antarctica.</title>
        <authorList>
            <person name="Tian J."/>
        </authorList>
    </citation>
    <scope>NUCLEOTIDE SEQUENCE [LARGE SCALE GENOMIC DNA]</scope>
    <source>
        <strain evidence="14 15">S14-83T</strain>
    </source>
</reference>
<dbReference type="Pfam" id="PF00689">
    <property type="entry name" value="Cation_ATPase_C"/>
    <property type="match status" value="1"/>
</dbReference>
<comment type="similarity">
    <text evidence="2">Belongs to the cation transport ATPase (P-type) (TC 3.A.3) family. Type IIA subfamily.</text>
</comment>
<feature type="transmembrane region" description="Helical" evidence="12">
    <location>
        <begin position="881"/>
        <end position="899"/>
    </location>
</feature>
<dbReference type="SMART" id="SM00831">
    <property type="entry name" value="Cation_ATPase_N"/>
    <property type="match status" value="1"/>
</dbReference>
<keyword evidence="9 12" id="KW-1133">Transmembrane helix</keyword>
<dbReference type="SFLD" id="SFLDF00027">
    <property type="entry name" value="p-type_atpase"/>
    <property type="match status" value="1"/>
</dbReference>
<feature type="transmembrane region" description="Helical" evidence="12">
    <location>
        <begin position="911"/>
        <end position="929"/>
    </location>
</feature>
<dbReference type="EMBL" id="CP034184">
    <property type="protein sequence ID" value="AZI44177.1"/>
    <property type="molecule type" value="Genomic_DNA"/>
</dbReference>
<dbReference type="SFLD" id="SFLDS00003">
    <property type="entry name" value="Haloacid_Dehalogenase"/>
    <property type="match status" value="1"/>
</dbReference>
<evidence type="ECO:0000256" key="9">
    <source>
        <dbReference type="ARBA" id="ARBA00022989"/>
    </source>
</evidence>
<feature type="transmembrane region" description="Helical" evidence="12">
    <location>
        <begin position="76"/>
        <end position="94"/>
    </location>
</feature>
<dbReference type="Proteomes" id="UP000276417">
    <property type="component" value="Chromosome 2"/>
</dbReference>
<dbReference type="SUPFAM" id="SSF81660">
    <property type="entry name" value="Metal cation-transporting ATPase, ATP-binding domain N"/>
    <property type="match status" value="1"/>
</dbReference>
<dbReference type="InterPro" id="IPR059000">
    <property type="entry name" value="ATPase_P-type_domA"/>
</dbReference>
<dbReference type="Gene3D" id="3.40.1110.10">
    <property type="entry name" value="Calcium-transporting ATPase, cytoplasmic domain N"/>
    <property type="match status" value="1"/>
</dbReference>
<evidence type="ECO:0000256" key="6">
    <source>
        <dbReference type="ARBA" id="ARBA00022840"/>
    </source>
</evidence>
<feature type="transmembrane region" description="Helical" evidence="12">
    <location>
        <begin position="268"/>
        <end position="287"/>
    </location>
</feature>
<evidence type="ECO:0000256" key="12">
    <source>
        <dbReference type="SAM" id="Phobius"/>
    </source>
</evidence>
<dbReference type="SUPFAM" id="SSF81653">
    <property type="entry name" value="Calcium ATPase, transduction domain A"/>
    <property type="match status" value="1"/>
</dbReference>
<dbReference type="GO" id="GO:0016020">
    <property type="term" value="C:membrane"/>
    <property type="evidence" value="ECO:0007669"/>
    <property type="project" value="InterPro"/>
</dbReference>
<dbReference type="SUPFAM" id="SSF81665">
    <property type="entry name" value="Calcium ATPase, transmembrane domain M"/>
    <property type="match status" value="1"/>
</dbReference>
<dbReference type="OrthoDB" id="73457at2"/>
<keyword evidence="5" id="KW-0547">Nucleotide-binding</keyword>
<dbReference type="SFLD" id="SFLDG00002">
    <property type="entry name" value="C1.7:_P-type_atpase_like"/>
    <property type="match status" value="1"/>
</dbReference>
<evidence type="ECO:0000256" key="4">
    <source>
        <dbReference type="ARBA" id="ARBA00022692"/>
    </source>
</evidence>
<feature type="transmembrane region" description="Helical" evidence="12">
    <location>
        <begin position="299"/>
        <end position="325"/>
    </location>
</feature>
<feature type="transmembrane region" description="Helical" evidence="12">
    <location>
        <begin position="834"/>
        <end position="860"/>
    </location>
</feature>
<feature type="domain" description="Cation-transporting P-type ATPase N-terminal" evidence="13">
    <location>
        <begin position="19"/>
        <end position="93"/>
    </location>
</feature>
<keyword evidence="6" id="KW-0067">ATP-binding</keyword>
<keyword evidence="10 12" id="KW-0472">Membrane</keyword>
<dbReference type="InterPro" id="IPR023214">
    <property type="entry name" value="HAD_sf"/>
</dbReference>
<evidence type="ECO:0000256" key="10">
    <source>
        <dbReference type="ARBA" id="ARBA00023136"/>
    </source>
</evidence>
<comment type="subcellular location">
    <subcellularLocation>
        <location evidence="1">Endomembrane system</location>
        <topology evidence="1">Multi-pass membrane protein</topology>
    </subcellularLocation>
</comment>
<dbReference type="Pfam" id="PF00122">
    <property type="entry name" value="E1-E2_ATPase"/>
    <property type="match status" value="1"/>
</dbReference>
<feature type="transmembrane region" description="Helical" evidence="12">
    <location>
        <begin position="100"/>
        <end position="120"/>
    </location>
</feature>
<evidence type="ECO:0000256" key="5">
    <source>
        <dbReference type="ARBA" id="ARBA00022741"/>
    </source>
</evidence>
<dbReference type="PANTHER" id="PTHR42861">
    <property type="entry name" value="CALCIUM-TRANSPORTING ATPASE"/>
    <property type="match status" value="1"/>
</dbReference>
<dbReference type="KEGG" id="dph:EHF33_14850"/>
<evidence type="ECO:0000256" key="2">
    <source>
        <dbReference type="ARBA" id="ARBA00005675"/>
    </source>
</evidence>
<evidence type="ECO:0000313" key="15">
    <source>
        <dbReference type="Proteomes" id="UP000276417"/>
    </source>
</evidence>
<dbReference type="InterPro" id="IPR044492">
    <property type="entry name" value="P_typ_ATPase_HD_dom"/>
</dbReference>
<dbReference type="InterPro" id="IPR004014">
    <property type="entry name" value="ATPase_P-typ_cation-transptr_N"/>
</dbReference>
<dbReference type="FunFam" id="2.70.150.10:FF:000160">
    <property type="entry name" value="Sarcoplasmic/endoplasmic reticulum calcium ATPase 1"/>
    <property type="match status" value="1"/>
</dbReference>
<keyword evidence="8" id="KW-1278">Translocase</keyword>
<sequence length="951" mass="100864">MTDRGTPRVASRPEQQLVDPSRLTTRQVGQAQHVDPAQGLSDAEALIRLARLGPNELEAEPPIPAWRRVLAQFQDALVILLLVATAISVGVWLYERGTALPYEALAIFAIVLINAVLGYVQEARAEQAVAALRTMSAANARVLRSGELRSVPAREVVPGDVLSLEEGDTLPADARLTQAVALRTLEAALTGESLPTEKDTQPLEEAVSALGDRHNMVFSGTAVSSGRGRAIVTATGMDTEIGRIAGLLKRTAAEATPLQQELDRTGRTLGLGVLVIAVVMIVTIGLVDGVRDFSSFLDVLILSVALAVAAVPEGLPAITSVVLALGTQRMAKHHAIVRRLPAVETLGSASVIASDKTGTLTRNEMTVRVVVTASGVTDLSGSGYGPKGDLSTTGRPLGRGFQREEVERVLVGAALANNAAVQQQGGRWSIQGDPTEGALIVAAHKAGFTSERLQARFVRVAEVPFSSERKRMSTVHTDARQPGKLTLFSKGAPNVLLERCTAELIGTRAHPLSEKRRAAIRAANEALAAQALRTLGVATRTLPGTALHSKATEALESELVFLGLIGMIDPPRTEARDAVARARQAGIRPMMITGDHPSTAVAIATELGIVQAGAQAMTGAELSQLSDLELERVVQEISVYARVDPEHKLRIVQALQRGGEVVAMTGDGVNDAPALRAADIGVAMGITGTDVSKEAADMVLTDDNFATIVAAIEEGRGIFDNIQKFLRYLLSSNLGEVMTMFFGVVFASLLGLVGGPGEVALPLLATQLLWINLVTDGAPALALGLGHADPDVMTRPPRPKAQGVITPEMWRGIVFVGLIVAVGTLGVLDASLPGGLITGTGTLTFARTMAFTTLMLFQLFNVFNARSDTRSAFHGLFRNRWLWGAVALSLGLHALVLYLHPLQQAFGTTALGWNDWLVCTAVASSVLWLRELTKLVKRSRTRGVLSVRQQG</sequence>
<dbReference type="PRINTS" id="PR00120">
    <property type="entry name" value="HATPASE"/>
</dbReference>
<dbReference type="Pfam" id="PF00690">
    <property type="entry name" value="Cation_ATPase_N"/>
    <property type="match status" value="1"/>
</dbReference>
<evidence type="ECO:0000256" key="7">
    <source>
        <dbReference type="ARBA" id="ARBA00022842"/>
    </source>
</evidence>
<evidence type="ECO:0000256" key="1">
    <source>
        <dbReference type="ARBA" id="ARBA00004127"/>
    </source>
</evidence>
<evidence type="ECO:0000256" key="3">
    <source>
        <dbReference type="ARBA" id="ARBA00022553"/>
    </source>
</evidence>
<dbReference type="InterPro" id="IPR023299">
    <property type="entry name" value="ATPase_P-typ_cyto_dom_N"/>
</dbReference>
<dbReference type="Gene3D" id="3.40.50.1000">
    <property type="entry name" value="HAD superfamily/HAD-like"/>
    <property type="match status" value="1"/>
</dbReference>
<protein>
    <submittedName>
        <fullName evidence="14">Cation-translocating P-type ATPase</fullName>
    </submittedName>
</protein>
<dbReference type="InterPro" id="IPR036412">
    <property type="entry name" value="HAD-like_sf"/>
</dbReference>
<keyword evidence="3" id="KW-0597">Phosphoprotein</keyword>
<dbReference type="PRINTS" id="PR00119">
    <property type="entry name" value="CATATPASE"/>
</dbReference>
<dbReference type="RefSeq" id="WP_124873570.1">
    <property type="nucleotide sequence ID" value="NZ_CP034184.1"/>
</dbReference>
<gene>
    <name evidence="14" type="ORF">EHF33_14850</name>
</gene>
<dbReference type="GO" id="GO:0016887">
    <property type="term" value="F:ATP hydrolysis activity"/>
    <property type="evidence" value="ECO:0007669"/>
    <property type="project" value="InterPro"/>
</dbReference>
<dbReference type="Gene3D" id="1.20.1110.10">
    <property type="entry name" value="Calcium-transporting ATPase, transmembrane domain"/>
    <property type="match status" value="1"/>
</dbReference>
<proteinExistence type="inferred from homology"/>
<dbReference type="GO" id="GO:0012505">
    <property type="term" value="C:endomembrane system"/>
    <property type="evidence" value="ECO:0007669"/>
    <property type="project" value="UniProtKB-SubCell"/>
</dbReference>
<dbReference type="SUPFAM" id="SSF56784">
    <property type="entry name" value="HAD-like"/>
    <property type="match status" value="1"/>
</dbReference>
<evidence type="ECO:0000313" key="14">
    <source>
        <dbReference type="EMBL" id="AZI44177.1"/>
    </source>
</evidence>
<dbReference type="Pfam" id="PF08282">
    <property type="entry name" value="Hydrolase_3"/>
    <property type="match status" value="1"/>
</dbReference>
<dbReference type="FunFam" id="3.40.50.1000:FF:000028">
    <property type="entry name" value="Calcium-transporting P-type ATPase, putative"/>
    <property type="match status" value="1"/>
</dbReference>
<evidence type="ECO:0000256" key="11">
    <source>
        <dbReference type="SAM" id="MobiDB-lite"/>
    </source>
</evidence>
<dbReference type="InterPro" id="IPR001757">
    <property type="entry name" value="P_typ_ATPase"/>
</dbReference>
<dbReference type="InterPro" id="IPR023298">
    <property type="entry name" value="ATPase_P-typ_TM_dom_sf"/>
</dbReference>
<dbReference type="InterPro" id="IPR008250">
    <property type="entry name" value="ATPase_P-typ_transduc_dom_A_sf"/>
</dbReference>
<accession>A0A3G8YIT0</accession>
<keyword evidence="15" id="KW-1185">Reference proteome</keyword>
<feature type="region of interest" description="Disordered" evidence="11">
    <location>
        <begin position="1"/>
        <end position="34"/>
    </location>
</feature>
<feature type="transmembrane region" description="Helical" evidence="12">
    <location>
        <begin position="734"/>
        <end position="755"/>
    </location>
</feature>